<evidence type="ECO:0000313" key="1">
    <source>
        <dbReference type="EMBL" id="OBZ73068.1"/>
    </source>
</evidence>
<organism evidence="1 2">
    <name type="scientific">Grifola frondosa</name>
    <name type="common">Maitake</name>
    <name type="synonym">Polyporus frondosus</name>
    <dbReference type="NCBI Taxonomy" id="5627"/>
    <lineage>
        <taxon>Eukaryota</taxon>
        <taxon>Fungi</taxon>
        <taxon>Dikarya</taxon>
        <taxon>Basidiomycota</taxon>
        <taxon>Agaricomycotina</taxon>
        <taxon>Agaricomycetes</taxon>
        <taxon>Polyporales</taxon>
        <taxon>Grifolaceae</taxon>
        <taxon>Grifola</taxon>
    </lineage>
</organism>
<name>A0A1C7M8A5_GRIFR</name>
<comment type="caution">
    <text evidence="1">The sequence shown here is derived from an EMBL/GenBank/DDBJ whole genome shotgun (WGS) entry which is preliminary data.</text>
</comment>
<sequence>MGRPSGRSPAGWLDNLSDGLLDGVKVDWADDWPADGFGLRRGKHLWFMDELKRSLSTVPIAPDLGEAYDGANKDQEHRDHTARQSHGHIYIILSSMITSSRQQARQLGNICSSRSWLRCVLSSSRDHAHVPIIIIFELHETGWHTRFLGL</sequence>
<dbReference type="AlphaFoldDB" id="A0A1C7M8A5"/>
<dbReference type="Proteomes" id="UP000092993">
    <property type="component" value="Unassembled WGS sequence"/>
</dbReference>
<reference evidence="1 2" key="1">
    <citation type="submission" date="2016-03" db="EMBL/GenBank/DDBJ databases">
        <title>Whole genome sequencing of Grifola frondosa 9006-11.</title>
        <authorList>
            <person name="Min B."/>
            <person name="Park H."/>
            <person name="Kim J.-G."/>
            <person name="Cho H."/>
            <person name="Oh Y.-L."/>
            <person name="Kong W.-S."/>
            <person name="Choi I.-G."/>
        </authorList>
    </citation>
    <scope>NUCLEOTIDE SEQUENCE [LARGE SCALE GENOMIC DNA]</scope>
    <source>
        <strain evidence="1 2">9006-11</strain>
    </source>
</reference>
<keyword evidence="2" id="KW-1185">Reference proteome</keyword>
<dbReference type="EMBL" id="LUGG01000007">
    <property type="protein sequence ID" value="OBZ73068.1"/>
    <property type="molecule type" value="Genomic_DNA"/>
</dbReference>
<proteinExistence type="predicted"/>
<gene>
    <name evidence="1" type="ORF">A0H81_07244</name>
</gene>
<protein>
    <submittedName>
        <fullName evidence="1">Uncharacterized protein</fullName>
    </submittedName>
</protein>
<evidence type="ECO:0000313" key="2">
    <source>
        <dbReference type="Proteomes" id="UP000092993"/>
    </source>
</evidence>
<accession>A0A1C7M8A5</accession>